<evidence type="ECO:0000256" key="4">
    <source>
        <dbReference type="ARBA" id="ARBA00022989"/>
    </source>
</evidence>
<dbReference type="EMBL" id="PDCK01000045">
    <property type="protein sequence ID" value="PRQ16091.1"/>
    <property type="molecule type" value="Genomic_DNA"/>
</dbReference>
<dbReference type="SUPFAM" id="SSF103473">
    <property type="entry name" value="MFS general substrate transporter"/>
    <property type="match status" value="1"/>
</dbReference>
<proteinExistence type="inferred from homology"/>
<evidence type="ECO:0000256" key="7">
    <source>
        <dbReference type="SAM" id="Phobius"/>
    </source>
</evidence>
<dbReference type="GO" id="GO:0022857">
    <property type="term" value="F:transmembrane transporter activity"/>
    <property type="evidence" value="ECO:0007669"/>
    <property type="project" value="InterPro"/>
</dbReference>
<dbReference type="OMA" id="MTINFAY"/>
<feature type="transmembrane region" description="Helical" evidence="7">
    <location>
        <begin position="387"/>
        <end position="406"/>
    </location>
</feature>
<feature type="transmembrane region" description="Helical" evidence="7">
    <location>
        <begin position="113"/>
        <end position="133"/>
    </location>
</feature>
<dbReference type="Pfam" id="PF00854">
    <property type="entry name" value="PTR2"/>
    <property type="match status" value="1"/>
</dbReference>
<evidence type="ECO:0000313" key="8">
    <source>
        <dbReference type="EMBL" id="PRQ16091.1"/>
    </source>
</evidence>
<feature type="transmembrane region" description="Helical" evidence="7">
    <location>
        <begin position="468"/>
        <end position="494"/>
    </location>
</feature>
<comment type="subcellular location">
    <subcellularLocation>
        <location evidence="1">Membrane</location>
        <topology evidence="1">Multi-pass membrane protein</topology>
    </subcellularLocation>
</comment>
<evidence type="ECO:0000256" key="6">
    <source>
        <dbReference type="SAM" id="MobiDB-lite"/>
    </source>
</evidence>
<evidence type="ECO:0000256" key="2">
    <source>
        <dbReference type="ARBA" id="ARBA00005982"/>
    </source>
</evidence>
<accession>A0A2P6P2D5</accession>
<feature type="transmembrane region" description="Helical" evidence="7">
    <location>
        <begin position="515"/>
        <end position="539"/>
    </location>
</feature>
<feature type="transmembrane region" description="Helical" evidence="7">
    <location>
        <begin position="559"/>
        <end position="579"/>
    </location>
</feature>
<dbReference type="InterPro" id="IPR036259">
    <property type="entry name" value="MFS_trans_sf"/>
</dbReference>
<keyword evidence="5 7" id="KW-0472">Membrane</keyword>
<comment type="similarity">
    <text evidence="2">Belongs to the major facilitator superfamily. Proton-dependent oligopeptide transporter (POT/PTR) (TC 2.A.17) family.</text>
</comment>
<dbReference type="PANTHER" id="PTHR11654">
    <property type="entry name" value="OLIGOPEPTIDE TRANSPORTER-RELATED"/>
    <property type="match status" value="1"/>
</dbReference>
<evidence type="ECO:0000256" key="5">
    <source>
        <dbReference type="ARBA" id="ARBA00023136"/>
    </source>
</evidence>
<evidence type="ECO:0000256" key="3">
    <source>
        <dbReference type="ARBA" id="ARBA00022692"/>
    </source>
</evidence>
<evidence type="ECO:0000313" key="9">
    <source>
        <dbReference type="Proteomes" id="UP000238479"/>
    </source>
</evidence>
<dbReference type="InterPro" id="IPR000109">
    <property type="entry name" value="POT_fam"/>
</dbReference>
<feature type="transmembrane region" description="Helical" evidence="7">
    <location>
        <begin position="427"/>
        <end position="448"/>
    </location>
</feature>
<comment type="caution">
    <text evidence="8">The sequence shown here is derived from an EMBL/GenBank/DDBJ whole genome shotgun (WGS) entry which is preliminary data.</text>
</comment>
<dbReference type="OrthoDB" id="8904098at2759"/>
<feature type="compositionally biased region" description="Basic and acidic residues" evidence="6">
    <location>
        <begin position="11"/>
        <end position="25"/>
    </location>
</feature>
<reference evidence="8 9" key="1">
    <citation type="journal article" date="2018" name="Nat. Genet.">
        <title>The Rosa genome provides new insights in the design of modern roses.</title>
        <authorList>
            <person name="Bendahmane M."/>
        </authorList>
    </citation>
    <scope>NUCLEOTIDE SEQUENCE [LARGE SCALE GENOMIC DNA]</scope>
    <source>
        <strain evidence="9">cv. Old Blush</strain>
    </source>
</reference>
<feature type="transmembrane region" description="Helical" evidence="7">
    <location>
        <begin position="345"/>
        <end position="367"/>
    </location>
</feature>
<dbReference type="CDD" id="cd17416">
    <property type="entry name" value="MFS_NPF1_2"/>
    <property type="match status" value="1"/>
</dbReference>
<keyword evidence="3 7" id="KW-0812">Transmembrane</keyword>
<sequence length="607" mass="66923">MYDMQPNTESEGEKELTTRNMENGEKAAVTNSDEPEVKYSGIKAMPFVIGNETFEKLGTLGTSSNLLVYFTTVFNMKSITATTVVNVFNGTTNFATLLGAFLCDTYFGRYNTLGFASVASFLGMLVLTLTAAIAKLHPPHCGQSGPCSGPTSWQMAFLLSGLGLLVVGAGGIRPCNLAFGADQFNPNSESGKRGMSSFFNWYYFTFTFAMMVSLTIIVYVQSNVSWAWGLAIPAFLMFLSCAMFFLGSKIYVKVKPDGSPLTSAVRVLVAAAKKRRLKSPEQPWLSLYNHIPTSSINSKIPYTDQLRVLDKAAIITEGDTFNSDGSVANPWKLCTMQEVEQVKCLVRVIPIWFSSLIFYIAIVQQQTSVVFQALQSNRRLSGTRFDIPAATYAVFTMLSLTLWIPLYDRVILPKLRKITGIEGGITLLQKMAFGMMLAILTMLVSALVEVKRKSLALSSPIGMDTRTGAISSMSAFWLIPQLTLIGLAEAFTVIAQVEFYYKQFPENMRSIGGSFLFVGFAGSNYLNGLLVSIVHHTTSRNGSMGDWLPEDLNKGKLDYFYYLVAGLEFINLVYFVLVARWFKYKGSGGTVASEVGLENMQSEDRLV</sequence>
<feature type="transmembrane region" description="Helical" evidence="7">
    <location>
        <begin position="201"/>
        <end position="220"/>
    </location>
</feature>
<dbReference type="Gene3D" id="1.20.1250.20">
    <property type="entry name" value="MFS general substrate transporter like domains"/>
    <property type="match status" value="1"/>
</dbReference>
<protein>
    <submittedName>
        <fullName evidence="8">Putative proton-dependent oligopeptide transporter family, major facilitator superfamily</fullName>
    </submittedName>
</protein>
<feature type="transmembrane region" description="Helical" evidence="7">
    <location>
        <begin position="153"/>
        <end position="172"/>
    </location>
</feature>
<dbReference type="GO" id="GO:0016020">
    <property type="term" value="C:membrane"/>
    <property type="evidence" value="ECO:0007669"/>
    <property type="project" value="UniProtKB-SubCell"/>
</dbReference>
<keyword evidence="4 7" id="KW-1133">Transmembrane helix</keyword>
<dbReference type="Gramene" id="PRQ16091">
    <property type="protein sequence ID" value="PRQ16091"/>
    <property type="gene ID" value="RchiOBHm_Chr7g0180441"/>
</dbReference>
<organism evidence="8 9">
    <name type="scientific">Rosa chinensis</name>
    <name type="common">China rose</name>
    <dbReference type="NCBI Taxonomy" id="74649"/>
    <lineage>
        <taxon>Eukaryota</taxon>
        <taxon>Viridiplantae</taxon>
        <taxon>Streptophyta</taxon>
        <taxon>Embryophyta</taxon>
        <taxon>Tracheophyta</taxon>
        <taxon>Spermatophyta</taxon>
        <taxon>Magnoliopsida</taxon>
        <taxon>eudicotyledons</taxon>
        <taxon>Gunneridae</taxon>
        <taxon>Pentapetalae</taxon>
        <taxon>rosids</taxon>
        <taxon>fabids</taxon>
        <taxon>Rosales</taxon>
        <taxon>Rosaceae</taxon>
        <taxon>Rosoideae</taxon>
        <taxon>Rosoideae incertae sedis</taxon>
        <taxon>Rosa</taxon>
    </lineage>
</organism>
<dbReference type="AlphaFoldDB" id="A0A2P6P2D5"/>
<feature type="transmembrane region" description="Helical" evidence="7">
    <location>
        <begin position="226"/>
        <end position="246"/>
    </location>
</feature>
<keyword evidence="9" id="KW-1185">Reference proteome</keyword>
<name>A0A2P6P2D5_ROSCH</name>
<dbReference type="Proteomes" id="UP000238479">
    <property type="component" value="Chromosome 7"/>
</dbReference>
<gene>
    <name evidence="8" type="ORF">RchiOBHm_Chr7g0180441</name>
</gene>
<feature type="region of interest" description="Disordered" evidence="6">
    <location>
        <begin position="1"/>
        <end position="33"/>
    </location>
</feature>
<evidence type="ECO:0000256" key="1">
    <source>
        <dbReference type="ARBA" id="ARBA00004141"/>
    </source>
</evidence>